<dbReference type="Gene3D" id="3.30.160.100">
    <property type="entry name" value="Ribosome hibernation promotion factor-like"/>
    <property type="match status" value="1"/>
</dbReference>
<dbReference type="SUPFAM" id="SSF69754">
    <property type="entry name" value="Ribosome binding protein Y (YfiA homologue)"/>
    <property type="match status" value="1"/>
</dbReference>
<keyword evidence="2" id="KW-1185">Reference proteome</keyword>
<comment type="caution">
    <text evidence="1">The sequence shown here is derived from an EMBL/GenBank/DDBJ whole genome shotgun (WGS) entry which is preliminary data.</text>
</comment>
<evidence type="ECO:0000313" key="2">
    <source>
        <dbReference type="Proteomes" id="UP000187526"/>
    </source>
</evidence>
<organism evidence="1 2">
    <name type="scientific">Azonexus hydrophilus</name>
    <dbReference type="NCBI Taxonomy" id="418702"/>
    <lineage>
        <taxon>Bacteria</taxon>
        <taxon>Pseudomonadati</taxon>
        <taxon>Pseudomonadota</taxon>
        <taxon>Betaproteobacteria</taxon>
        <taxon>Rhodocyclales</taxon>
        <taxon>Azonexaceae</taxon>
        <taxon>Azonexus</taxon>
    </lineage>
</organism>
<dbReference type="Proteomes" id="UP000187526">
    <property type="component" value="Unassembled WGS sequence"/>
</dbReference>
<dbReference type="InterPro" id="IPR036567">
    <property type="entry name" value="RHF-like"/>
</dbReference>
<protein>
    <recommendedName>
        <fullName evidence="3">Ribosomal subunit interface protein</fullName>
    </recommendedName>
</protein>
<gene>
    <name evidence="1" type="ORF">BJN45_17255</name>
</gene>
<dbReference type="STRING" id="418702.BJN45_17255"/>
<dbReference type="InterPro" id="IPR003489">
    <property type="entry name" value="RHF/RaiA"/>
</dbReference>
<evidence type="ECO:0000313" key="1">
    <source>
        <dbReference type="EMBL" id="OMG51667.1"/>
    </source>
</evidence>
<name>A0A1R1HYS1_9RHOO</name>
<reference evidence="1 2" key="1">
    <citation type="submission" date="2016-10" db="EMBL/GenBank/DDBJ databases">
        <title>Alkaliphiles isolated from bioreactors.</title>
        <authorList>
            <person name="Salah Z."/>
            <person name="Rout S.P."/>
            <person name="Humphreys P.N."/>
        </authorList>
    </citation>
    <scope>NUCLEOTIDE SEQUENCE [LARGE SCALE GENOMIC DNA]</scope>
    <source>
        <strain evidence="1 2">ZS02</strain>
    </source>
</reference>
<accession>A0A1R1HYS1</accession>
<dbReference type="Pfam" id="PF02482">
    <property type="entry name" value="Ribosomal_S30AE"/>
    <property type="match status" value="1"/>
</dbReference>
<dbReference type="RefSeq" id="WP_076097518.1">
    <property type="nucleotide sequence ID" value="NZ_CAJHOB010000013.1"/>
</dbReference>
<dbReference type="OrthoDB" id="5297384at2"/>
<proteinExistence type="predicted"/>
<sequence length="113" mass="12882">MQIDIRAKGIEMSEGLRDHTERCLNFGLDWAQQDVDRVVITLSDINGPRGGNDKRCQLRIPLPRMRDVVIEEVADDLQIAIARSVDRASRSLERRLSRQREFGPLPPSCPTED</sequence>
<dbReference type="EMBL" id="MTHD01000009">
    <property type="protein sequence ID" value="OMG51667.1"/>
    <property type="molecule type" value="Genomic_DNA"/>
</dbReference>
<dbReference type="AlphaFoldDB" id="A0A1R1HYS1"/>
<evidence type="ECO:0008006" key="3">
    <source>
        <dbReference type="Google" id="ProtNLM"/>
    </source>
</evidence>